<name>A0A6A6G4X3_9PEZI</name>
<keyword evidence="2" id="KW-1185">Reference proteome</keyword>
<evidence type="ECO:0000313" key="2">
    <source>
        <dbReference type="Proteomes" id="UP000799538"/>
    </source>
</evidence>
<protein>
    <submittedName>
        <fullName evidence="1">Uncharacterized protein</fullName>
    </submittedName>
</protein>
<accession>A0A6A6G4X3</accession>
<reference evidence="2" key="1">
    <citation type="journal article" date="2020" name="Stud. Mycol.">
        <title>101 Dothideomycetes genomes: A test case for predicting lifestyles and emergence of pathogens.</title>
        <authorList>
            <person name="Haridas S."/>
            <person name="Albert R."/>
            <person name="Binder M."/>
            <person name="Bloem J."/>
            <person name="LaButti K."/>
            <person name="Salamov A."/>
            <person name="Andreopoulos B."/>
            <person name="Baker S."/>
            <person name="Barry K."/>
            <person name="Bills G."/>
            <person name="Bluhm B."/>
            <person name="Cannon C."/>
            <person name="Castanera R."/>
            <person name="Culley D."/>
            <person name="Daum C."/>
            <person name="Ezra D."/>
            <person name="Gonzalez J."/>
            <person name="Henrissat B."/>
            <person name="Kuo A."/>
            <person name="Liang C."/>
            <person name="Lipzen A."/>
            <person name="Lutzoni F."/>
            <person name="Magnuson J."/>
            <person name="Mondo S."/>
            <person name="Nolan M."/>
            <person name="Ohm R."/>
            <person name="Pangilinan J."/>
            <person name="Park H.-J."/>
            <person name="Ramirez L."/>
            <person name="Alfaro M."/>
            <person name="Sun H."/>
            <person name="Tritt A."/>
            <person name="Yoshinaga Y."/>
            <person name="Zwiers L.-H."/>
            <person name="Turgeon B."/>
            <person name="Goodwin S."/>
            <person name="Spatafora J."/>
            <person name="Crous P."/>
            <person name="Grigoriev I."/>
        </authorList>
    </citation>
    <scope>NUCLEOTIDE SEQUENCE [LARGE SCALE GENOMIC DNA]</scope>
    <source>
        <strain evidence="2">CECT 20119</strain>
    </source>
</reference>
<sequence>MEGTGASPPYFLVRAGQDCHRVLDRAIPFRSTGTLSNLPAGFCSQLPTGVPGTSSSCLSHFAVDHHLPQLHHDTTSSPPPFLIKFHTPFTFSNPPVPAPFQARRPLPPNPSIYKLPPAPLAKKLPPWPSTTWLPLSFPLRLSDIV</sequence>
<gene>
    <name evidence="1" type="ORF">BDZ85DRAFT_27464</name>
</gene>
<dbReference type="EMBL" id="ML992512">
    <property type="protein sequence ID" value="KAF2220490.1"/>
    <property type="molecule type" value="Genomic_DNA"/>
</dbReference>
<proteinExistence type="predicted"/>
<dbReference type="AlphaFoldDB" id="A0A6A6G4X3"/>
<dbReference type="Proteomes" id="UP000799538">
    <property type="component" value="Unassembled WGS sequence"/>
</dbReference>
<evidence type="ECO:0000313" key="1">
    <source>
        <dbReference type="EMBL" id="KAF2220490.1"/>
    </source>
</evidence>
<organism evidence="1 2">
    <name type="scientific">Elsinoe ampelina</name>
    <dbReference type="NCBI Taxonomy" id="302913"/>
    <lineage>
        <taxon>Eukaryota</taxon>
        <taxon>Fungi</taxon>
        <taxon>Dikarya</taxon>
        <taxon>Ascomycota</taxon>
        <taxon>Pezizomycotina</taxon>
        <taxon>Dothideomycetes</taxon>
        <taxon>Dothideomycetidae</taxon>
        <taxon>Myriangiales</taxon>
        <taxon>Elsinoaceae</taxon>
        <taxon>Elsinoe</taxon>
    </lineage>
</organism>